<evidence type="ECO:0000256" key="2">
    <source>
        <dbReference type="ARBA" id="ARBA00023239"/>
    </source>
</evidence>
<dbReference type="InterPro" id="IPR029045">
    <property type="entry name" value="ClpP/crotonase-like_dom_sf"/>
</dbReference>
<gene>
    <name evidence="3" type="ORF">GTW23_08135</name>
</gene>
<comment type="similarity">
    <text evidence="1">Belongs to the enoyl-CoA hydratase/isomerase family.</text>
</comment>
<dbReference type="CDD" id="cd06558">
    <property type="entry name" value="crotonase-like"/>
    <property type="match status" value="1"/>
</dbReference>
<dbReference type="RefSeq" id="WP_252915344.1">
    <property type="nucleotide sequence ID" value="NZ_JAAAML010000001.1"/>
</dbReference>
<dbReference type="PANTHER" id="PTHR11941:SF54">
    <property type="entry name" value="ENOYL-COA HYDRATASE, MITOCHONDRIAL"/>
    <property type="match status" value="1"/>
</dbReference>
<comment type="caution">
    <text evidence="3">The sequence shown here is derived from an EMBL/GenBank/DDBJ whole genome shotgun (WGS) entry which is preliminary data.</text>
</comment>
<dbReference type="Pfam" id="PF00378">
    <property type="entry name" value="ECH_1"/>
    <property type="match status" value="1"/>
</dbReference>
<dbReference type="PANTHER" id="PTHR11941">
    <property type="entry name" value="ENOYL-COA HYDRATASE-RELATED"/>
    <property type="match status" value="1"/>
</dbReference>
<sequence>MDVNISFANGGIGAAANESGVGFLTVSRPEKRNALTDAMWRSVPDAINWLVVEQHVRVVILSGAGGRDFSAGADIGEFATLRKDATTARDYEAGNSAAFAAVRNCPVPVIASVRGICFGGGFGLAAAADLRLADHTARFAIPAARLGLAYPLDAVQDLVRALGDQEARRALYSTAELSAAQALACGCLLKLSEPDELDSDALALAASIAGAAPLSVRASKAAIAAVQSNHEEDYKRAAGLAASTFDSADYAEGRRAFMEKRKPAFNGR</sequence>
<dbReference type="InterPro" id="IPR014748">
    <property type="entry name" value="Enoyl-CoA_hydra_C"/>
</dbReference>
<dbReference type="InterPro" id="IPR001753">
    <property type="entry name" value="Enoyl-CoA_hydra/iso"/>
</dbReference>
<proteinExistence type="inferred from homology"/>
<name>A0ABT1CPJ8_9HYPH</name>
<keyword evidence="4" id="KW-1185">Reference proteome</keyword>
<reference evidence="3 4" key="1">
    <citation type="submission" date="2020-01" db="EMBL/GenBank/DDBJ databases">
        <title>Genomes of bacteria type strains.</title>
        <authorList>
            <person name="Chen J."/>
            <person name="Zhu S."/>
            <person name="Yang J."/>
        </authorList>
    </citation>
    <scope>NUCLEOTIDE SEQUENCE [LARGE SCALE GENOMIC DNA]</scope>
    <source>
        <strain evidence="3 4">DSM 16655</strain>
    </source>
</reference>
<dbReference type="Gene3D" id="3.90.226.10">
    <property type="entry name" value="2-enoyl-CoA Hydratase, Chain A, domain 1"/>
    <property type="match status" value="1"/>
</dbReference>
<keyword evidence="2" id="KW-0456">Lyase</keyword>
<accession>A0ABT1CPJ8</accession>
<evidence type="ECO:0000256" key="1">
    <source>
        <dbReference type="ARBA" id="ARBA00005254"/>
    </source>
</evidence>
<protein>
    <submittedName>
        <fullName evidence="3">Enoyl-CoA hydratase</fullName>
    </submittedName>
</protein>
<evidence type="ECO:0000313" key="4">
    <source>
        <dbReference type="Proteomes" id="UP001320715"/>
    </source>
</evidence>
<dbReference type="Proteomes" id="UP001320715">
    <property type="component" value="Unassembled WGS sequence"/>
</dbReference>
<dbReference type="EMBL" id="JAAAML010000001">
    <property type="protein sequence ID" value="MCO6408137.1"/>
    <property type="molecule type" value="Genomic_DNA"/>
</dbReference>
<organism evidence="3 4">
    <name type="scientific">Hoeflea alexandrii</name>
    <dbReference type="NCBI Taxonomy" id="288436"/>
    <lineage>
        <taxon>Bacteria</taxon>
        <taxon>Pseudomonadati</taxon>
        <taxon>Pseudomonadota</taxon>
        <taxon>Alphaproteobacteria</taxon>
        <taxon>Hyphomicrobiales</taxon>
        <taxon>Rhizobiaceae</taxon>
        <taxon>Hoeflea</taxon>
    </lineage>
</organism>
<dbReference type="SUPFAM" id="SSF52096">
    <property type="entry name" value="ClpP/crotonase"/>
    <property type="match status" value="1"/>
</dbReference>
<evidence type="ECO:0000313" key="3">
    <source>
        <dbReference type="EMBL" id="MCO6408137.1"/>
    </source>
</evidence>
<dbReference type="Gene3D" id="1.10.12.10">
    <property type="entry name" value="Lyase 2-enoyl-coa Hydratase, Chain A, domain 2"/>
    <property type="match status" value="1"/>
</dbReference>